<dbReference type="Gene3D" id="1.10.490.10">
    <property type="entry name" value="Globins"/>
    <property type="match status" value="1"/>
</dbReference>
<dbReference type="Pfam" id="PF01152">
    <property type="entry name" value="Bac_globin"/>
    <property type="match status" value="1"/>
</dbReference>
<dbReference type="OrthoDB" id="9795814at2"/>
<evidence type="ECO:0000256" key="2">
    <source>
        <dbReference type="ARBA" id="ARBA00022617"/>
    </source>
</evidence>
<evidence type="ECO:0000256" key="1">
    <source>
        <dbReference type="ARBA" id="ARBA00022448"/>
    </source>
</evidence>
<gene>
    <name evidence="6" type="primary">glbN</name>
    <name evidence="6" type="ORF">TRM7557_03787</name>
</gene>
<dbReference type="CDD" id="cd00454">
    <property type="entry name" value="TrHb1_N"/>
    <property type="match status" value="1"/>
</dbReference>
<protein>
    <submittedName>
        <fullName evidence="6">Hemoglobin-like protein HbN</fullName>
    </submittedName>
</protein>
<evidence type="ECO:0000256" key="5">
    <source>
        <dbReference type="PIRSR" id="PIRSR601486-1"/>
    </source>
</evidence>
<accession>A0A0P1GJQ8</accession>
<keyword evidence="3 5" id="KW-0479">Metal-binding</keyword>
<dbReference type="InterPro" id="IPR009050">
    <property type="entry name" value="Globin-like_sf"/>
</dbReference>
<evidence type="ECO:0000313" key="7">
    <source>
        <dbReference type="Proteomes" id="UP000052022"/>
    </source>
</evidence>
<keyword evidence="1" id="KW-0813">Transport</keyword>
<dbReference type="SUPFAM" id="SSF46458">
    <property type="entry name" value="Globin-like"/>
    <property type="match status" value="1"/>
</dbReference>
<dbReference type="GO" id="GO:0046872">
    <property type="term" value="F:metal ion binding"/>
    <property type="evidence" value="ECO:0007669"/>
    <property type="project" value="UniProtKB-KW"/>
</dbReference>
<dbReference type="Proteomes" id="UP000052022">
    <property type="component" value="Unassembled WGS sequence"/>
</dbReference>
<dbReference type="EMBL" id="CYSD01000043">
    <property type="protein sequence ID" value="CUH82160.1"/>
    <property type="molecule type" value="Genomic_DNA"/>
</dbReference>
<feature type="binding site" description="distal binding residue" evidence="5">
    <location>
        <position position="71"/>
    </location>
    <ligand>
        <name>heme</name>
        <dbReference type="ChEBI" id="CHEBI:30413"/>
    </ligand>
    <ligandPart>
        <name>Fe</name>
        <dbReference type="ChEBI" id="CHEBI:18248"/>
    </ligandPart>
</feature>
<dbReference type="InterPro" id="IPR001486">
    <property type="entry name" value="Hemoglobin_trunc"/>
</dbReference>
<name>A0A0P1GJQ8_9RHOB</name>
<dbReference type="GO" id="GO:0020037">
    <property type="term" value="F:heme binding"/>
    <property type="evidence" value="ECO:0007669"/>
    <property type="project" value="InterPro"/>
</dbReference>
<keyword evidence="4 5" id="KW-0408">Iron</keyword>
<proteinExistence type="predicted"/>
<evidence type="ECO:0000256" key="3">
    <source>
        <dbReference type="ARBA" id="ARBA00022723"/>
    </source>
</evidence>
<dbReference type="GO" id="GO:0019825">
    <property type="term" value="F:oxygen binding"/>
    <property type="evidence" value="ECO:0007669"/>
    <property type="project" value="InterPro"/>
</dbReference>
<reference evidence="6 7" key="1">
    <citation type="submission" date="2015-09" db="EMBL/GenBank/DDBJ databases">
        <authorList>
            <consortium name="Swine Surveillance"/>
        </authorList>
    </citation>
    <scope>NUCLEOTIDE SEQUENCE [LARGE SCALE GENOMIC DNA]</scope>
    <source>
        <strain evidence="6 7">CECT 7557</strain>
    </source>
</reference>
<feature type="binding site" description="distal binding residue" evidence="5">
    <location>
        <position position="47"/>
    </location>
    <ligand>
        <name>heme</name>
        <dbReference type="ChEBI" id="CHEBI:30413"/>
    </ligand>
    <ligandPart>
        <name>Fe</name>
        <dbReference type="ChEBI" id="CHEBI:18248"/>
    </ligandPart>
</feature>
<keyword evidence="7" id="KW-1185">Reference proteome</keyword>
<organism evidence="6 7">
    <name type="scientific">Tritonibacter multivorans</name>
    <dbReference type="NCBI Taxonomy" id="928856"/>
    <lineage>
        <taxon>Bacteria</taxon>
        <taxon>Pseudomonadati</taxon>
        <taxon>Pseudomonadota</taxon>
        <taxon>Alphaproteobacteria</taxon>
        <taxon>Rhodobacterales</taxon>
        <taxon>Paracoccaceae</taxon>
        <taxon>Tritonibacter</taxon>
    </lineage>
</organism>
<evidence type="ECO:0000313" key="6">
    <source>
        <dbReference type="EMBL" id="CUH82160.1"/>
    </source>
</evidence>
<dbReference type="STRING" id="928856.SAMN04488049_105133"/>
<dbReference type="InterPro" id="IPR012292">
    <property type="entry name" value="Globin/Proto"/>
</dbReference>
<sequence>MSQTLYDKYGGFKTVSRIVMTFYDLVLDSDEVGGFFEDVDLPRLVDHQTKFISSLLGGPVSFNDDRLLAVHRTLDIGHADFDFISNLLCEALEAHGMSEADIKTTLAAVDSKRHVIVTTS</sequence>
<dbReference type="AlphaFoldDB" id="A0A0P1GJQ8"/>
<keyword evidence="2 5" id="KW-0349">Heme</keyword>
<evidence type="ECO:0000256" key="4">
    <source>
        <dbReference type="ARBA" id="ARBA00023004"/>
    </source>
</evidence>
<dbReference type="RefSeq" id="WP_058291758.1">
    <property type="nucleotide sequence ID" value="NZ_CYSD01000043.1"/>
</dbReference>